<accession>A0A840V3L8</accession>
<feature type="region of interest" description="Alpha C-terminal domain (alpha-CTD)" evidence="11">
    <location>
        <begin position="297"/>
        <end position="383"/>
    </location>
</feature>
<dbReference type="GO" id="GO:0005737">
    <property type="term" value="C:cytoplasm"/>
    <property type="evidence" value="ECO:0007669"/>
    <property type="project" value="UniProtKB-ARBA"/>
</dbReference>
<comment type="domain">
    <text evidence="11">The N-terminal domain is essential for RNAP assembly and basal transcription, whereas the C-terminal domain is involved in interaction with transcriptional regulators and with upstream promoter elements.</text>
</comment>
<dbReference type="InterPro" id="IPR036603">
    <property type="entry name" value="RBP11-like"/>
</dbReference>
<evidence type="ECO:0000256" key="8">
    <source>
        <dbReference type="ARBA" id="ARBA00032524"/>
    </source>
</evidence>
<dbReference type="InterPro" id="IPR011260">
    <property type="entry name" value="RNAP_asu_C"/>
</dbReference>
<dbReference type="CDD" id="cd06928">
    <property type="entry name" value="RNAP_alpha_NTD"/>
    <property type="match status" value="1"/>
</dbReference>
<evidence type="ECO:0000256" key="9">
    <source>
        <dbReference type="ARBA" id="ARBA00033070"/>
    </source>
</evidence>
<dbReference type="FunFam" id="1.10.150.20:FF:000001">
    <property type="entry name" value="DNA-directed RNA polymerase subunit alpha"/>
    <property type="match status" value="1"/>
</dbReference>
<dbReference type="GO" id="GO:0000428">
    <property type="term" value="C:DNA-directed RNA polymerase complex"/>
    <property type="evidence" value="ECO:0007669"/>
    <property type="project" value="UniProtKB-KW"/>
</dbReference>
<keyword evidence="7 11" id="KW-0804">Transcription</keyword>
<evidence type="ECO:0000259" key="12">
    <source>
        <dbReference type="SMART" id="SM00662"/>
    </source>
</evidence>
<comment type="similarity">
    <text evidence="1 11">Belongs to the RNA polymerase alpha chain family.</text>
</comment>
<evidence type="ECO:0000256" key="3">
    <source>
        <dbReference type="ARBA" id="ARBA00015972"/>
    </source>
</evidence>
<keyword evidence="6 11" id="KW-0548">Nucleotidyltransferase</keyword>
<dbReference type="GO" id="GO:0003899">
    <property type="term" value="F:DNA-directed RNA polymerase activity"/>
    <property type="evidence" value="ECO:0007669"/>
    <property type="project" value="UniProtKB-UniRule"/>
</dbReference>
<comment type="caution">
    <text evidence="13">The sequence shown here is derived from an EMBL/GenBank/DDBJ whole genome shotgun (WGS) entry which is preliminary data.</text>
</comment>
<evidence type="ECO:0000256" key="11">
    <source>
        <dbReference type="HAMAP-Rule" id="MF_00059"/>
    </source>
</evidence>
<dbReference type="SUPFAM" id="SSF56553">
    <property type="entry name" value="Insert subdomain of RNA polymerase alpha subunit"/>
    <property type="match status" value="1"/>
</dbReference>
<dbReference type="GO" id="GO:0046983">
    <property type="term" value="F:protein dimerization activity"/>
    <property type="evidence" value="ECO:0007669"/>
    <property type="project" value="InterPro"/>
</dbReference>
<name>A0A840V3L8_9BACT</name>
<protein>
    <recommendedName>
        <fullName evidence="3 11">DNA-directed RNA polymerase subunit alpha</fullName>
        <shortName evidence="11">RNAP subunit alpha</shortName>
        <ecNumber evidence="2 11">2.7.7.6</ecNumber>
    </recommendedName>
    <alternativeName>
        <fullName evidence="9 11">RNA polymerase subunit alpha</fullName>
    </alternativeName>
    <alternativeName>
        <fullName evidence="8 11">Transcriptase subunit alpha</fullName>
    </alternativeName>
</protein>
<evidence type="ECO:0000256" key="7">
    <source>
        <dbReference type="ARBA" id="ARBA00023163"/>
    </source>
</evidence>
<evidence type="ECO:0000256" key="6">
    <source>
        <dbReference type="ARBA" id="ARBA00022695"/>
    </source>
</evidence>
<evidence type="ECO:0000256" key="2">
    <source>
        <dbReference type="ARBA" id="ARBA00012418"/>
    </source>
</evidence>
<dbReference type="SMART" id="SM00662">
    <property type="entry name" value="RPOLD"/>
    <property type="match status" value="1"/>
</dbReference>
<dbReference type="EMBL" id="JACHEO010000011">
    <property type="protein sequence ID" value="MBB5348339.1"/>
    <property type="molecule type" value="Genomic_DNA"/>
</dbReference>
<dbReference type="EC" id="2.7.7.6" evidence="2 11"/>
<dbReference type="GO" id="GO:0006351">
    <property type="term" value="P:DNA-templated transcription"/>
    <property type="evidence" value="ECO:0007669"/>
    <property type="project" value="UniProtKB-UniRule"/>
</dbReference>
<evidence type="ECO:0000313" key="14">
    <source>
        <dbReference type="Proteomes" id="UP000539642"/>
    </source>
</evidence>
<comment type="subunit">
    <text evidence="11">Homodimer. The RNAP catalytic core consists of 2 alpha, 1 beta, 1 beta' and 1 omega subunit. When a sigma factor is associated with the core the holoenzyme is formed, which can initiate transcription.</text>
</comment>
<reference evidence="13 14" key="1">
    <citation type="submission" date="2020-08" db="EMBL/GenBank/DDBJ databases">
        <title>Genomic Encyclopedia of Type Strains, Phase IV (KMG-IV): sequencing the most valuable type-strain genomes for metagenomic binning, comparative biology and taxonomic classification.</title>
        <authorList>
            <person name="Goeker M."/>
        </authorList>
    </citation>
    <scope>NUCLEOTIDE SEQUENCE [LARGE SCALE GENOMIC DNA]</scope>
    <source>
        <strain evidence="13 14">DSM 28570</strain>
    </source>
</reference>
<evidence type="ECO:0000256" key="1">
    <source>
        <dbReference type="ARBA" id="ARBA00007123"/>
    </source>
</evidence>
<feature type="region of interest" description="Alpha N-terminal domain (alpha-NTD)" evidence="11">
    <location>
        <begin position="1"/>
        <end position="279"/>
    </location>
</feature>
<keyword evidence="4 11" id="KW-0240">DNA-directed RNA polymerase</keyword>
<evidence type="ECO:0000256" key="5">
    <source>
        <dbReference type="ARBA" id="ARBA00022679"/>
    </source>
</evidence>
<evidence type="ECO:0000313" key="13">
    <source>
        <dbReference type="EMBL" id="MBB5348339.1"/>
    </source>
</evidence>
<comment type="catalytic activity">
    <reaction evidence="10 11">
        <text>RNA(n) + a ribonucleoside 5'-triphosphate = RNA(n+1) + diphosphate</text>
        <dbReference type="Rhea" id="RHEA:21248"/>
        <dbReference type="Rhea" id="RHEA-COMP:14527"/>
        <dbReference type="Rhea" id="RHEA-COMP:17342"/>
        <dbReference type="ChEBI" id="CHEBI:33019"/>
        <dbReference type="ChEBI" id="CHEBI:61557"/>
        <dbReference type="ChEBI" id="CHEBI:140395"/>
        <dbReference type="EC" id="2.7.7.6"/>
    </reaction>
</comment>
<comment type="function">
    <text evidence="11">DNA-dependent RNA polymerase catalyzes the transcription of DNA into RNA using the four ribonucleoside triphosphates as substrates.</text>
</comment>
<feature type="domain" description="DNA-directed RNA polymerase RpoA/D/Rpb3-type" evidence="12">
    <location>
        <begin position="71"/>
        <end position="278"/>
    </location>
</feature>
<dbReference type="Gene3D" id="1.10.150.20">
    <property type="entry name" value="5' to 3' exonuclease, C-terminal subdomain"/>
    <property type="match status" value="1"/>
</dbReference>
<keyword evidence="5 11" id="KW-0808">Transferase</keyword>
<dbReference type="AlphaFoldDB" id="A0A840V3L8"/>
<sequence>MLAETFSPRPRETGVLTVSRDFYILFFGNTAQEGKYMTQATDEKLPFYRNWHELIKPEKLEVDKSKHSETYGKFICQPLERGFASTIGNSLRRILLSSIQGAAITTVKIEGALHEFTSMKDVMEDVSEIILNIKQIRIKLNTLESLKVHIEKTGPGKVVAGDITGSSAVEIMNPDQIICTVTGDTTFQAELTVEWGKGYQPAEKQEKENLAVGQIPIDAIFTPVKKIQYVVSQARVGHQTDYDKLTLEVETDGSVRPENALAYAAKILKDQLTIFINFDEDKAEPDVNVIAGPPVPLNPYLDKPVEDLELSVRSANCLKNAEINFIGDLAQKTDQEMLKTKNFGRKSLNEIKALLAEMDLTLGMKFENWSPPPVREKKEDQGQ</sequence>
<dbReference type="SUPFAM" id="SSF47789">
    <property type="entry name" value="C-terminal domain of RNA polymerase alpha subunit"/>
    <property type="match status" value="1"/>
</dbReference>
<dbReference type="FunFam" id="2.170.120.12:FF:000001">
    <property type="entry name" value="DNA-directed RNA polymerase subunit alpha"/>
    <property type="match status" value="1"/>
</dbReference>
<dbReference type="HAMAP" id="MF_00059">
    <property type="entry name" value="RNApol_bact_RpoA"/>
    <property type="match status" value="1"/>
</dbReference>
<dbReference type="NCBIfam" id="TIGR02027">
    <property type="entry name" value="rpoA"/>
    <property type="match status" value="1"/>
</dbReference>
<dbReference type="Pfam" id="PF01193">
    <property type="entry name" value="RNA_pol_L"/>
    <property type="match status" value="1"/>
</dbReference>
<proteinExistence type="inferred from homology"/>
<dbReference type="Proteomes" id="UP000539642">
    <property type="component" value="Unassembled WGS sequence"/>
</dbReference>
<dbReference type="GO" id="GO:0003677">
    <property type="term" value="F:DNA binding"/>
    <property type="evidence" value="ECO:0007669"/>
    <property type="project" value="UniProtKB-UniRule"/>
</dbReference>
<keyword evidence="14" id="KW-1185">Reference proteome</keyword>
<dbReference type="InterPro" id="IPR011262">
    <property type="entry name" value="DNA-dir_RNA_pol_insert"/>
</dbReference>
<gene>
    <name evidence="11" type="primary">rpoA</name>
    <name evidence="13" type="ORF">HNQ81_002074</name>
</gene>
<dbReference type="Pfam" id="PF03118">
    <property type="entry name" value="RNA_pol_A_CTD"/>
    <property type="match status" value="1"/>
</dbReference>
<evidence type="ECO:0000256" key="4">
    <source>
        <dbReference type="ARBA" id="ARBA00022478"/>
    </source>
</evidence>
<dbReference type="Pfam" id="PF01000">
    <property type="entry name" value="RNA_pol_A_bac"/>
    <property type="match status" value="1"/>
</dbReference>
<dbReference type="NCBIfam" id="NF003519">
    <property type="entry name" value="PRK05182.2-5"/>
    <property type="match status" value="1"/>
</dbReference>
<dbReference type="NCBIfam" id="NF003513">
    <property type="entry name" value="PRK05182.1-2"/>
    <property type="match status" value="1"/>
</dbReference>
<dbReference type="Gene3D" id="3.30.1360.10">
    <property type="entry name" value="RNA polymerase, RBP11-like subunit"/>
    <property type="match status" value="1"/>
</dbReference>
<evidence type="ECO:0000256" key="10">
    <source>
        <dbReference type="ARBA" id="ARBA00048552"/>
    </source>
</evidence>
<dbReference type="InterPro" id="IPR036643">
    <property type="entry name" value="RNApol_insert_sf"/>
</dbReference>
<dbReference type="SUPFAM" id="SSF55257">
    <property type="entry name" value="RBP11-like subunits of RNA polymerase"/>
    <property type="match status" value="1"/>
</dbReference>
<dbReference type="InterPro" id="IPR011263">
    <property type="entry name" value="DNA-dir_RNA_pol_RpoA/D/Rpb3"/>
</dbReference>
<dbReference type="InterPro" id="IPR011773">
    <property type="entry name" value="DNA-dir_RpoA"/>
</dbReference>
<dbReference type="Gene3D" id="2.170.120.12">
    <property type="entry name" value="DNA-directed RNA polymerase, insert domain"/>
    <property type="match status" value="1"/>
</dbReference>
<organism evidence="13 14">
    <name type="scientific">Desulfoprunum benzoelyticum</name>
    <dbReference type="NCBI Taxonomy" id="1506996"/>
    <lineage>
        <taxon>Bacteria</taxon>
        <taxon>Pseudomonadati</taxon>
        <taxon>Thermodesulfobacteriota</taxon>
        <taxon>Desulfobulbia</taxon>
        <taxon>Desulfobulbales</taxon>
        <taxon>Desulfobulbaceae</taxon>
        <taxon>Desulfoprunum</taxon>
    </lineage>
</organism>